<keyword evidence="2" id="KW-1185">Reference proteome</keyword>
<organism evidence="1 2">
    <name type="scientific">Fusarium phyllophilum</name>
    <dbReference type="NCBI Taxonomy" id="47803"/>
    <lineage>
        <taxon>Eukaryota</taxon>
        <taxon>Fungi</taxon>
        <taxon>Dikarya</taxon>
        <taxon>Ascomycota</taxon>
        <taxon>Pezizomycotina</taxon>
        <taxon>Sordariomycetes</taxon>
        <taxon>Hypocreomycetidae</taxon>
        <taxon>Hypocreales</taxon>
        <taxon>Nectriaceae</taxon>
        <taxon>Fusarium</taxon>
        <taxon>Fusarium fujikuroi species complex</taxon>
    </lineage>
</organism>
<evidence type="ECO:0000313" key="1">
    <source>
        <dbReference type="EMBL" id="KAF5530165.1"/>
    </source>
</evidence>
<dbReference type="OrthoDB" id="2161780at2759"/>
<proteinExistence type="predicted"/>
<evidence type="ECO:0000313" key="2">
    <source>
        <dbReference type="Proteomes" id="UP000582016"/>
    </source>
</evidence>
<dbReference type="Proteomes" id="UP000582016">
    <property type="component" value="Unassembled WGS sequence"/>
</dbReference>
<sequence length="62" mass="7109">MPEEIDDIRDKEFDAVHAYFIGPKGSNLPDFRANINTILDELLAARQAYHPEDQVRHHPSPP</sequence>
<comment type="caution">
    <text evidence="1">The sequence shown here is derived from an EMBL/GenBank/DDBJ whole genome shotgun (WGS) entry which is preliminary data.</text>
</comment>
<accession>A0A8H5I6D9</accession>
<name>A0A8H5I6D9_9HYPO</name>
<dbReference type="EMBL" id="JAAOAQ010001127">
    <property type="protein sequence ID" value="KAF5530165.1"/>
    <property type="molecule type" value="Genomic_DNA"/>
</dbReference>
<protein>
    <submittedName>
        <fullName evidence="1">L-tyrosine decarboxylase</fullName>
    </submittedName>
</protein>
<reference evidence="1 2" key="1">
    <citation type="submission" date="2020-05" db="EMBL/GenBank/DDBJ databases">
        <title>Identification and distribution of gene clusters putatively required for synthesis of sphingolipid metabolism inhibitors in phylogenetically diverse species of the filamentous fungus Fusarium.</title>
        <authorList>
            <person name="Kim H.-S."/>
            <person name="Busman M."/>
            <person name="Brown D.W."/>
            <person name="Divon H."/>
            <person name="Uhlig S."/>
            <person name="Proctor R.H."/>
        </authorList>
    </citation>
    <scope>NUCLEOTIDE SEQUENCE [LARGE SCALE GENOMIC DNA]</scope>
    <source>
        <strain evidence="1 2">NRRL 13617</strain>
    </source>
</reference>
<feature type="non-terminal residue" evidence="1">
    <location>
        <position position="62"/>
    </location>
</feature>
<gene>
    <name evidence="1" type="ORF">FPHYL_14124</name>
</gene>
<dbReference type="AlphaFoldDB" id="A0A8H5I6D9"/>